<name>A0A382X7K1_9ZZZZ</name>
<sequence>MEMDDIIDFSSYEKGKEIIKKYNIDI</sequence>
<gene>
    <name evidence="1" type="ORF">METZ01_LOCUS419703</name>
</gene>
<dbReference type="EMBL" id="UINC01165451">
    <property type="protein sequence ID" value="SVD66849.1"/>
    <property type="molecule type" value="Genomic_DNA"/>
</dbReference>
<proteinExistence type="predicted"/>
<reference evidence="1" key="1">
    <citation type="submission" date="2018-05" db="EMBL/GenBank/DDBJ databases">
        <authorList>
            <person name="Lanie J.A."/>
            <person name="Ng W.-L."/>
            <person name="Kazmierczak K.M."/>
            <person name="Andrzejewski T.M."/>
            <person name="Davidsen T.M."/>
            <person name="Wayne K.J."/>
            <person name="Tettelin H."/>
            <person name="Glass J.I."/>
            <person name="Rusch D."/>
            <person name="Podicherti R."/>
            <person name="Tsui H.-C.T."/>
            <person name="Winkler M.E."/>
        </authorList>
    </citation>
    <scope>NUCLEOTIDE SEQUENCE</scope>
</reference>
<protein>
    <submittedName>
        <fullName evidence="1">Uncharacterized protein</fullName>
    </submittedName>
</protein>
<dbReference type="AlphaFoldDB" id="A0A382X7K1"/>
<organism evidence="1">
    <name type="scientific">marine metagenome</name>
    <dbReference type="NCBI Taxonomy" id="408172"/>
    <lineage>
        <taxon>unclassified sequences</taxon>
        <taxon>metagenomes</taxon>
        <taxon>ecological metagenomes</taxon>
    </lineage>
</organism>
<accession>A0A382X7K1</accession>
<evidence type="ECO:0000313" key="1">
    <source>
        <dbReference type="EMBL" id="SVD66849.1"/>
    </source>
</evidence>